<protein>
    <recommendedName>
        <fullName evidence="1">DDE-1 domain-containing protein</fullName>
    </recommendedName>
</protein>
<organism evidence="2 3">
    <name type="scientific">Macrolepiota fuliginosa MF-IS2</name>
    <dbReference type="NCBI Taxonomy" id="1400762"/>
    <lineage>
        <taxon>Eukaryota</taxon>
        <taxon>Fungi</taxon>
        <taxon>Dikarya</taxon>
        <taxon>Basidiomycota</taxon>
        <taxon>Agaricomycotina</taxon>
        <taxon>Agaricomycetes</taxon>
        <taxon>Agaricomycetidae</taxon>
        <taxon>Agaricales</taxon>
        <taxon>Agaricineae</taxon>
        <taxon>Agaricaceae</taxon>
        <taxon>Macrolepiota</taxon>
    </lineage>
</organism>
<evidence type="ECO:0000313" key="3">
    <source>
        <dbReference type="Proteomes" id="UP000807342"/>
    </source>
</evidence>
<comment type="caution">
    <text evidence="2">The sequence shown here is derived from an EMBL/GenBank/DDBJ whole genome shotgun (WGS) entry which is preliminary data.</text>
</comment>
<feature type="domain" description="DDE-1" evidence="1">
    <location>
        <begin position="146"/>
        <end position="216"/>
    </location>
</feature>
<dbReference type="Pfam" id="PF03184">
    <property type="entry name" value="DDE_1"/>
    <property type="match status" value="1"/>
</dbReference>
<keyword evidence="3" id="KW-1185">Reference proteome</keyword>
<dbReference type="EMBL" id="MU152469">
    <property type="protein sequence ID" value="KAF9440516.1"/>
    <property type="molecule type" value="Genomic_DNA"/>
</dbReference>
<dbReference type="OrthoDB" id="2917041at2759"/>
<evidence type="ECO:0000259" key="1">
    <source>
        <dbReference type="Pfam" id="PF03184"/>
    </source>
</evidence>
<gene>
    <name evidence="2" type="ORF">P691DRAFT_793341</name>
</gene>
<dbReference type="AlphaFoldDB" id="A0A9P5WZ48"/>
<accession>A0A9P5WZ48</accession>
<proteinExistence type="predicted"/>
<sequence length="318" mass="35504">MTPLGFPLSHQRLREIMNKILYKWLGPYDFPDSGVGKCWTQCFIEKHSDHLKTSWSTPLKSKCGDAVNKATNNAWWDLLGSVQTEYSIMPENIYGVDEVGCQPYGMDQEHYQHQTGNHENIMVLVTICADGISTPPAIIFKGKGYQGWTDGKLGMEWMKLFDKATTAKANGKWQLLLVDSHNSHYTIGFLKYAHTHMIHVLCYPSHTTHIYQGLDVTNFLKIYGKAHLAALTCENIKATFQKAGVWPFNPAVVTKETLAPSKPTSQQSNLPIAPPTPLRIITNLLQKLSLEDDLEAISEVDKGNSIMEPSSPSAAIAE</sequence>
<name>A0A9P5WZ48_9AGAR</name>
<evidence type="ECO:0000313" key="2">
    <source>
        <dbReference type="EMBL" id="KAF9440516.1"/>
    </source>
</evidence>
<dbReference type="GO" id="GO:0003676">
    <property type="term" value="F:nucleic acid binding"/>
    <property type="evidence" value="ECO:0007669"/>
    <property type="project" value="InterPro"/>
</dbReference>
<reference evidence="2" key="1">
    <citation type="submission" date="2020-11" db="EMBL/GenBank/DDBJ databases">
        <authorList>
            <consortium name="DOE Joint Genome Institute"/>
            <person name="Ahrendt S."/>
            <person name="Riley R."/>
            <person name="Andreopoulos W."/>
            <person name="Labutti K."/>
            <person name="Pangilinan J."/>
            <person name="Ruiz-Duenas F.J."/>
            <person name="Barrasa J.M."/>
            <person name="Sanchez-Garcia M."/>
            <person name="Camarero S."/>
            <person name="Miyauchi S."/>
            <person name="Serrano A."/>
            <person name="Linde D."/>
            <person name="Babiker R."/>
            <person name="Drula E."/>
            <person name="Ayuso-Fernandez I."/>
            <person name="Pacheco R."/>
            <person name="Padilla G."/>
            <person name="Ferreira P."/>
            <person name="Barriuso J."/>
            <person name="Kellner H."/>
            <person name="Castanera R."/>
            <person name="Alfaro M."/>
            <person name="Ramirez L."/>
            <person name="Pisabarro A.G."/>
            <person name="Kuo A."/>
            <person name="Tritt A."/>
            <person name="Lipzen A."/>
            <person name="He G."/>
            <person name="Yan M."/>
            <person name="Ng V."/>
            <person name="Cullen D."/>
            <person name="Martin F."/>
            <person name="Rosso M.-N."/>
            <person name="Henrissat B."/>
            <person name="Hibbett D."/>
            <person name="Martinez A.T."/>
            <person name="Grigoriev I.V."/>
        </authorList>
    </citation>
    <scope>NUCLEOTIDE SEQUENCE</scope>
    <source>
        <strain evidence="2">MF-IS2</strain>
    </source>
</reference>
<dbReference type="InterPro" id="IPR004875">
    <property type="entry name" value="DDE_SF_endonuclease_dom"/>
</dbReference>
<dbReference type="Proteomes" id="UP000807342">
    <property type="component" value="Unassembled WGS sequence"/>
</dbReference>